<dbReference type="InterPro" id="IPR006059">
    <property type="entry name" value="SBP"/>
</dbReference>
<dbReference type="GO" id="GO:0015888">
    <property type="term" value="P:thiamine transport"/>
    <property type="evidence" value="ECO:0007669"/>
    <property type="project" value="TreeGrafter"/>
</dbReference>
<keyword evidence="5" id="KW-1185">Reference proteome</keyword>
<protein>
    <submittedName>
        <fullName evidence="4">Iron(III) transport system substrate-binding protein</fullName>
    </submittedName>
</protein>
<proteinExistence type="predicted"/>
<evidence type="ECO:0000313" key="4">
    <source>
        <dbReference type="EMBL" id="SDY44568.1"/>
    </source>
</evidence>
<sequence length="361" mass="39808">MRKLLLMMLIVVLAFSLIACGGDNGEGDASVNEEVTEAESNDVEEMDEKQERPFEGTVLELSVAYGGADGSFEAFTEETGIEIEWVSLSTGAKLSQLQAEDGETTTDVWFGGGVDSYFAARDLGYLYQYRSPEFDNIDEKYLDPEGYFGALSLVPFGFIVNEELIEELGLDMPETWEDLADSQYDGEIIMADPSISGGQYAILSGLIQVMGEDAAWEYWEAVNENVDYYAQSGGEPQQKVAAGEFAIGLTAIHGQTFGLMETAPVVGIFPSENIPWIPAPIAIFENSENKEAAKVLVDWYLSEHGQDILMEADARIMANRNVAPPEEMGTLNMDQLIDFDLERMGREREAILGSWKELIGE</sequence>
<dbReference type="AlphaFoldDB" id="A0A1H3JZ08"/>
<dbReference type="STRING" id="159292.SAMN05192546_102146"/>
<dbReference type="GO" id="GO:0030975">
    <property type="term" value="F:thiamine binding"/>
    <property type="evidence" value="ECO:0007669"/>
    <property type="project" value="TreeGrafter"/>
</dbReference>
<feature type="region of interest" description="Disordered" evidence="2">
    <location>
        <begin position="26"/>
        <end position="51"/>
    </location>
</feature>
<dbReference type="CDD" id="cd13544">
    <property type="entry name" value="PBP2_Fbp_like_1"/>
    <property type="match status" value="1"/>
</dbReference>
<dbReference type="PIRSF" id="PIRSF002825">
    <property type="entry name" value="CfbpA"/>
    <property type="match status" value="1"/>
</dbReference>
<dbReference type="RefSeq" id="WP_093310893.1">
    <property type="nucleotide sequence ID" value="NZ_FNPV01000002.1"/>
</dbReference>
<dbReference type="OrthoDB" id="179400at2"/>
<dbReference type="PROSITE" id="PS51257">
    <property type="entry name" value="PROKAR_LIPOPROTEIN"/>
    <property type="match status" value="1"/>
</dbReference>
<dbReference type="Proteomes" id="UP000199230">
    <property type="component" value="Unassembled WGS sequence"/>
</dbReference>
<dbReference type="GO" id="GO:0030976">
    <property type="term" value="F:thiamine pyrophosphate binding"/>
    <property type="evidence" value="ECO:0007669"/>
    <property type="project" value="TreeGrafter"/>
</dbReference>
<feature type="compositionally biased region" description="Acidic residues" evidence="2">
    <location>
        <begin position="34"/>
        <end position="48"/>
    </location>
</feature>
<dbReference type="Gene3D" id="3.40.190.10">
    <property type="entry name" value="Periplasmic binding protein-like II"/>
    <property type="match status" value="2"/>
</dbReference>
<organism evidence="4 5">
    <name type="scientific">Tindallia californiensis</name>
    <dbReference type="NCBI Taxonomy" id="159292"/>
    <lineage>
        <taxon>Bacteria</taxon>
        <taxon>Bacillati</taxon>
        <taxon>Bacillota</taxon>
        <taxon>Clostridia</taxon>
        <taxon>Peptostreptococcales</taxon>
        <taxon>Tindalliaceae</taxon>
        <taxon>Tindallia</taxon>
    </lineage>
</organism>
<dbReference type="PANTHER" id="PTHR30006:SF2">
    <property type="entry name" value="ABC TRANSPORTER SUBSTRATE-BINDING PROTEIN"/>
    <property type="match status" value="1"/>
</dbReference>
<dbReference type="SUPFAM" id="SSF53850">
    <property type="entry name" value="Periplasmic binding protein-like II"/>
    <property type="match status" value="1"/>
</dbReference>
<evidence type="ECO:0000256" key="3">
    <source>
        <dbReference type="SAM" id="SignalP"/>
    </source>
</evidence>
<feature type="chain" id="PRO_5038390017" evidence="3">
    <location>
        <begin position="22"/>
        <end position="361"/>
    </location>
</feature>
<dbReference type="EMBL" id="FNPV01000002">
    <property type="protein sequence ID" value="SDY44568.1"/>
    <property type="molecule type" value="Genomic_DNA"/>
</dbReference>
<accession>A0A1H3JZ08</accession>
<dbReference type="InterPro" id="IPR026045">
    <property type="entry name" value="Ferric-bd"/>
</dbReference>
<name>A0A1H3JZ08_9FIRM</name>
<evidence type="ECO:0000256" key="1">
    <source>
        <dbReference type="ARBA" id="ARBA00022729"/>
    </source>
</evidence>
<dbReference type="GO" id="GO:0030288">
    <property type="term" value="C:outer membrane-bounded periplasmic space"/>
    <property type="evidence" value="ECO:0007669"/>
    <property type="project" value="TreeGrafter"/>
</dbReference>
<evidence type="ECO:0000256" key="2">
    <source>
        <dbReference type="SAM" id="MobiDB-lite"/>
    </source>
</evidence>
<reference evidence="4 5" key="1">
    <citation type="submission" date="2016-10" db="EMBL/GenBank/DDBJ databases">
        <authorList>
            <person name="de Groot N.N."/>
        </authorList>
    </citation>
    <scope>NUCLEOTIDE SEQUENCE [LARGE SCALE GENOMIC DNA]</scope>
    <source>
        <strain evidence="4 5">APO</strain>
    </source>
</reference>
<gene>
    <name evidence="4" type="ORF">SAMN05192546_102146</name>
</gene>
<dbReference type="PANTHER" id="PTHR30006">
    <property type="entry name" value="THIAMINE-BINDING PERIPLASMIC PROTEIN-RELATED"/>
    <property type="match status" value="1"/>
</dbReference>
<evidence type="ECO:0000313" key="5">
    <source>
        <dbReference type="Proteomes" id="UP000199230"/>
    </source>
</evidence>
<dbReference type="Pfam" id="PF13416">
    <property type="entry name" value="SBP_bac_8"/>
    <property type="match status" value="1"/>
</dbReference>
<feature type="signal peptide" evidence="3">
    <location>
        <begin position="1"/>
        <end position="21"/>
    </location>
</feature>
<keyword evidence="1 3" id="KW-0732">Signal</keyword>